<name>A0A139SNZ0_9BACT</name>
<comment type="caution">
    <text evidence="2">The sequence shown here is derived from an EMBL/GenBank/DDBJ whole genome shotgun (WGS) entry which is preliminary data.</text>
</comment>
<evidence type="ECO:0000256" key="1">
    <source>
        <dbReference type="SAM" id="MobiDB-lite"/>
    </source>
</evidence>
<protein>
    <submittedName>
        <fullName evidence="2">Uncharacterized protein</fullName>
    </submittedName>
</protein>
<organism evidence="2 3">
    <name type="scientific">Cephaloticoccus capnophilus</name>
    <dbReference type="NCBI Taxonomy" id="1548208"/>
    <lineage>
        <taxon>Bacteria</taxon>
        <taxon>Pseudomonadati</taxon>
        <taxon>Verrucomicrobiota</taxon>
        <taxon>Opitutia</taxon>
        <taxon>Opitutales</taxon>
        <taxon>Opitutaceae</taxon>
        <taxon>Cephaloticoccus</taxon>
    </lineage>
</organism>
<reference evidence="2 3" key="1">
    <citation type="submission" date="2016-02" db="EMBL/GenBank/DDBJ databases">
        <authorList>
            <person name="Wen L."/>
            <person name="He K."/>
            <person name="Yang H."/>
        </authorList>
    </citation>
    <scope>NUCLEOTIDE SEQUENCE [LARGE SCALE GENOMIC DNA]</scope>
    <source>
        <strain evidence="2 3">CV41</strain>
    </source>
</reference>
<sequence>MSHRGPAFTCADRMKPARLQTVFVGYIDNRGLTTEPYAPRIPVKAQLPLPNNTPLSRPSQTSLALKARLASRPVT</sequence>
<feature type="compositionally biased region" description="Polar residues" evidence="1">
    <location>
        <begin position="49"/>
        <end position="63"/>
    </location>
</feature>
<proteinExistence type="predicted"/>
<dbReference type="AlphaFoldDB" id="A0A139SNZ0"/>
<feature type="region of interest" description="Disordered" evidence="1">
    <location>
        <begin position="48"/>
        <end position="75"/>
    </location>
</feature>
<evidence type="ECO:0000313" key="3">
    <source>
        <dbReference type="Proteomes" id="UP000071392"/>
    </source>
</evidence>
<dbReference type="Proteomes" id="UP000071392">
    <property type="component" value="Unassembled WGS sequence"/>
</dbReference>
<dbReference type="STRING" id="1548208.AXK12_03540"/>
<dbReference type="EMBL" id="LSZP01000028">
    <property type="protein sequence ID" value="KXU36224.1"/>
    <property type="molecule type" value="Genomic_DNA"/>
</dbReference>
<evidence type="ECO:0000313" key="2">
    <source>
        <dbReference type="EMBL" id="KXU36224.1"/>
    </source>
</evidence>
<accession>A0A139SNZ0</accession>
<gene>
    <name evidence="2" type="ORF">AXK12_03540</name>
</gene>
<keyword evidence="3" id="KW-1185">Reference proteome</keyword>